<reference evidence="2 3" key="1">
    <citation type="journal article" date="2023" name="ISME J.">
        <title>Cultivation and genomic characterization of novel and ubiquitous marine nitrite-oxidizing bacteria from the Nitrospirales.</title>
        <authorList>
            <person name="Mueller A.J."/>
            <person name="Daebeler A."/>
            <person name="Herbold C.W."/>
            <person name="Kirkegaard R.H."/>
            <person name="Daims H."/>
        </authorList>
    </citation>
    <scope>NUCLEOTIDE SEQUENCE [LARGE SCALE GENOMIC DNA]</scope>
    <source>
        <strain evidence="2 3">EB</strain>
    </source>
</reference>
<evidence type="ECO:0000313" key="3">
    <source>
        <dbReference type="Proteomes" id="UP001250932"/>
    </source>
</evidence>
<dbReference type="Pfam" id="PF10923">
    <property type="entry name" value="BrxC_BrxD"/>
    <property type="match status" value="3"/>
</dbReference>
<dbReference type="RefSeq" id="WP_313832467.1">
    <property type="nucleotide sequence ID" value="NZ_JAQOUE010000001.1"/>
</dbReference>
<dbReference type="EMBL" id="JAQOUE010000001">
    <property type="protein sequence ID" value="MDT7042106.1"/>
    <property type="molecule type" value="Genomic_DNA"/>
</dbReference>
<feature type="compositionally biased region" description="Acidic residues" evidence="1">
    <location>
        <begin position="747"/>
        <end position="757"/>
    </location>
</feature>
<protein>
    <submittedName>
        <fullName evidence="2">DUF2791 family P-loop domain-containing protein</fullName>
    </submittedName>
</protein>
<name>A0ABU3K6T5_9BACT</name>
<gene>
    <name evidence="2" type="ORF">PPG34_07055</name>
</gene>
<proteinExistence type="predicted"/>
<keyword evidence="3" id="KW-1185">Reference proteome</keyword>
<dbReference type="Proteomes" id="UP001250932">
    <property type="component" value="Unassembled WGS sequence"/>
</dbReference>
<comment type="caution">
    <text evidence="2">The sequence shown here is derived from an EMBL/GenBank/DDBJ whole genome shotgun (WGS) entry which is preliminary data.</text>
</comment>
<accession>A0ABU3K6T5</accession>
<sequence>MNMSSLDWLEVMRKEYFQSYLRQGGSAVKFVVSAEEEVRRALPQLFSKMAKNDAYVFAKADAQYTKIHMVDRLFHKIAKQIDWDGLAHLFLSRLLVENGYQVPDDRAAFSLQAIAELNDREEMLLRRELRSWLEKAIYRDSGMCQEFRMAMVRLCLAQLDSGDPNPFLANAVKEWLCGELRLISALKDALIFQKVARHNARDMLASLVYWVRLVGKGGLILTLDISQYMVVKRSKEPDAALSYTAAAAMDAYEVLRQFVDGTDELEGCLIVVIAPEEFVKDERRGLNRYEALKLRIWDDVRDKRRQNPFAPLVRISKDSASPGVAASGFTQGTPVANGEEMLHRRAIEALRAGVPNRDAVQVLGCAQPEIEGQFRRMLENAQRSVTEGTTTKGILLDGGFGTGKSHTLEYLQELALEKNFACSRIVISKETPLYSLVKIYRASIETILIPGKRGGTLAEVAGELNFQGPQYADFYEWVHGPSGELDSRFAATLFLYERMANDRELSHRLVRFWSGDPIGVVELKRYLQACSASNPYTFEKISQTDLALQRFKFASRLMVASGYSGWILLIDEAEIIGRYSLKQRAKSYAELARWMGGLDASSYADLGYKSGLASVIALTDDFQSAILEDKGDREKIPNKLREGRSETDVLLADQAEAGMRLIESERARLVGPYDRMIEETQEKVRTIHASAYHWAPPTIPSVERLSSTRMREYVKGWITEWDLKRLAPEETVDLEVTPLRPSYMEDAEFETPAEEDQAGVGTEDVASPTELVGAQVG</sequence>
<organism evidence="2 3">
    <name type="scientific">Candidatus Nitronereus thalassa</name>
    <dbReference type="NCBI Taxonomy" id="3020898"/>
    <lineage>
        <taxon>Bacteria</taxon>
        <taxon>Pseudomonadati</taxon>
        <taxon>Nitrospirota</taxon>
        <taxon>Nitrospiria</taxon>
        <taxon>Nitrospirales</taxon>
        <taxon>Nitrospiraceae</taxon>
        <taxon>Candidatus Nitronereus</taxon>
    </lineage>
</organism>
<evidence type="ECO:0000313" key="2">
    <source>
        <dbReference type="EMBL" id="MDT7042106.1"/>
    </source>
</evidence>
<evidence type="ECO:0000256" key="1">
    <source>
        <dbReference type="SAM" id="MobiDB-lite"/>
    </source>
</evidence>
<feature type="region of interest" description="Disordered" evidence="1">
    <location>
        <begin position="747"/>
        <end position="777"/>
    </location>
</feature>
<dbReference type="InterPro" id="IPR021228">
    <property type="entry name" value="BrxD"/>
</dbReference>